<dbReference type="Proteomes" id="UP000825933">
    <property type="component" value="Unassembled WGS sequence"/>
</dbReference>
<dbReference type="PANTHER" id="PTHR41795">
    <property type="entry name" value="EXOPOLYSACCHARIDE SYNTHESIS PROTEIN"/>
    <property type="match status" value="1"/>
</dbReference>
<comment type="caution">
    <text evidence="2">The sequence shown here is derived from an EMBL/GenBank/DDBJ whole genome shotgun (WGS) entry which is preliminary data.</text>
</comment>
<organism evidence="2 3">
    <name type="scientific">Methanobacterium spitsbergense</name>
    <dbReference type="NCBI Taxonomy" id="2874285"/>
    <lineage>
        <taxon>Archaea</taxon>
        <taxon>Methanobacteriati</taxon>
        <taxon>Methanobacteriota</taxon>
        <taxon>Methanomada group</taxon>
        <taxon>Methanobacteria</taxon>
        <taxon>Methanobacteriales</taxon>
        <taxon>Methanobacteriaceae</taxon>
        <taxon>Methanobacterium</taxon>
    </lineage>
</organism>
<dbReference type="Pfam" id="PF06055">
    <property type="entry name" value="ExoD"/>
    <property type="match status" value="1"/>
</dbReference>
<protein>
    <submittedName>
        <fullName evidence="2">Exopolysaccharide biosynthesis protein</fullName>
    </submittedName>
</protein>
<name>A0A8T5UU81_9EURY</name>
<evidence type="ECO:0000256" key="1">
    <source>
        <dbReference type="SAM" id="Phobius"/>
    </source>
</evidence>
<feature type="transmembrane region" description="Helical" evidence="1">
    <location>
        <begin position="187"/>
        <end position="208"/>
    </location>
</feature>
<accession>A0A8T5UU81</accession>
<keyword evidence="3" id="KW-1185">Reference proteome</keyword>
<feature type="transmembrane region" description="Helical" evidence="1">
    <location>
        <begin position="126"/>
        <end position="148"/>
    </location>
</feature>
<keyword evidence="1" id="KW-0812">Transmembrane</keyword>
<feature type="transmembrane region" description="Helical" evidence="1">
    <location>
        <begin position="33"/>
        <end position="52"/>
    </location>
</feature>
<dbReference type="PIRSF" id="PIRSF033239">
    <property type="entry name" value="ExoD"/>
    <property type="match status" value="1"/>
</dbReference>
<evidence type="ECO:0000313" key="3">
    <source>
        <dbReference type="Proteomes" id="UP000825933"/>
    </source>
</evidence>
<keyword evidence="1" id="KW-0472">Membrane</keyword>
<reference evidence="3" key="1">
    <citation type="journal article" date="2022" name="Microbiol. Resour. Announc.">
        <title>Draft Genome Sequence of a Methanogenic Archaeon from West Spitsbergen Permafrost.</title>
        <authorList>
            <person name="Trubitsyn V."/>
            <person name="Rivkina E."/>
            <person name="Shcherbakova V."/>
        </authorList>
    </citation>
    <scope>NUCLEOTIDE SEQUENCE [LARGE SCALE GENOMIC DNA]</scope>
    <source>
        <strain evidence="3">VT</strain>
    </source>
</reference>
<dbReference type="PANTHER" id="PTHR41795:SF1">
    <property type="entry name" value="EXOPOLYSACCHARIDE SYNTHESIS PROTEIN"/>
    <property type="match status" value="1"/>
</dbReference>
<evidence type="ECO:0000313" key="2">
    <source>
        <dbReference type="EMBL" id="MBZ2165767.1"/>
    </source>
</evidence>
<feature type="transmembrane region" description="Helical" evidence="1">
    <location>
        <begin position="58"/>
        <end position="76"/>
    </location>
</feature>
<dbReference type="AlphaFoldDB" id="A0A8T5UU81"/>
<dbReference type="EMBL" id="JAIOUQ010000007">
    <property type="protein sequence ID" value="MBZ2165767.1"/>
    <property type="molecule type" value="Genomic_DNA"/>
</dbReference>
<sequence>MTEYRTDRASATVSRLSSEIPNEGITFKDFLELIGEQGGLLSCIILVAPFLFPVSFPGSSIPFGLAILLINVGIISKRHPLIPRRIMDYKISQNNMLKILNGMSSILSRLDKITKQRLTLMIDGPLMGNLNSSIMILCSFLLMLPLPVPLTDFIPAYSILFLALGSIERDGYLIFAGYSMATITMIYFFLIAFLGLSGIKAILAFLGIPL</sequence>
<keyword evidence="1" id="KW-1133">Transmembrane helix</keyword>
<dbReference type="RefSeq" id="WP_223791354.1">
    <property type="nucleotide sequence ID" value="NZ_JAIOUQ010000007.1"/>
</dbReference>
<dbReference type="InterPro" id="IPR010331">
    <property type="entry name" value="ExoD"/>
</dbReference>
<proteinExistence type="predicted"/>
<gene>
    <name evidence="2" type="ORF">K8N75_06910</name>
</gene>
<feature type="transmembrane region" description="Helical" evidence="1">
    <location>
        <begin position="154"/>
        <end position="175"/>
    </location>
</feature>